<organism evidence="5 6">
    <name type="scientific">Pedobacter frigoris</name>
    <dbReference type="NCBI Taxonomy" id="2571272"/>
    <lineage>
        <taxon>Bacteria</taxon>
        <taxon>Pseudomonadati</taxon>
        <taxon>Bacteroidota</taxon>
        <taxon>Sphingobacteriia</taxon>
        <taxon>Sphingobacteriales</taxon>
        <taxon>Sphingobacteriaceae</taxon>
        <taxon>Pedobacter</taxon>
    </lineage>
</organism>
<dbReference type="Pfam" id="PF08448">
    <property type="entry name" value="PAS_4"/>
    <property type="match status" value="1"/>
</dbReference>
<dbReference type="RefSeq" id="WP_136837707.1">
    <property type="nucleotide sequence ID" value="NZ_SWBQ01000007.1"/>
</dbReference>
<dbReference type="Proteomes" id="UP000307244">
    <property type="component" value="Unassembled WGS sequence"/>
</dbReference>
<protein>
    <submittedName>
        <fullName evidence="5">Helix-turn-helix domain-containing protein</fullName>
    </submittedName>
</protein>
<gene>
    <name evidence="5" type="ORF">FA047_19165</name>
</gene>
<dbReference type="InterPro" id="IPR009057">
    <property type="entry name" value="Homeodomain-like_sf"/>
</dbReference>
<dbReference type="GO" id="GO:0003700">
    <property type="term" value="F:DNA-binding transcription factor activity"/>
    <property type="evidence" value="ECO:0007669"/>
    <property type="project" value="InterPro"/>
</dbReference>
<proteinExistence type="predicted"/>
<dbReference type="InterPro" id="IPR013656">
    <property type="entry name" value="PAS_4"/>
</dbReference>
<dbReference type="SUPFAM" id="SSF55785">
    <property type="entry name" value="PYP-like sensor domain (PAS domain)"/>
    <property type="match status" value="2"/>
</dbReference>
<dbReference type="EMBL" id="SWBQ01000007">
    <property type="protein sequence ID" value="TKC03684.1"/>
    <property type="molecule type" value="Genomic_DNA"/>
</dbReference>
<feature type="domain" description="HTH araC/xylS-type" evidence="4">
    <location>
        <begin position="151"/>
        <end position="250"/>
    </location>
</feature>
<keyword evidence="1" id="KW-0805">Transcription regulation</keyword>
<evidence type="ECO:0000313" key="6">
    <source>
        <dbReference type="Proteomes" id="UP000307244"/>
    </source>
</evidence>
<dbReference type="InterPro" id="IPR018060">
    <property type="entry name" value="HTH_AraC"/>
</dbReference>
<dbReference type="Gene3D" id="3.30.450.20">
    <property type="entry name" value="PAS domain"/>
    <property type="match status" value="2"/>
</dbReference>
<keyword evidence="2" id="KW-0238">DNA-binding</keyword>
<evidence type="ECO:0000313" key="5">
    <source>
        <dbReference type="EMBL" id="TKC03684.1"/>
    </source>
</evidence>
<dbReference type="PANTHER" id="PTHR43280:SF2">
    <property type="entry name" value="HTH-TYPE TRANSCRIPTIONAL REGULATOR EXSA"/>
    <property type="match status" value="1"/>
</dbReference>
<dbReference type="SMART" id="SM00342">
    <property type="entry name" value="HTH_ARAC"/>
    <property type="match status" value="1"/>
</dbReference>
<reference evidence="5 6" key="1">
    <citation type="submission" date="2019-04" db="EMBL/GenBank/DDBJ databases">
        <title>Pedobacter sp. RP-3-15 sp. nov., isolated from Arctic soil.</title>
        <authorList>
            <person name="Dahal R.H."/>
            <person name="Kim D.-U."/>
        </authorList>
    </citation>
    <scope>NUCLEOTIDE SEQUENCE [LARGE SCALE GENOMIC DNA]</scope>
    <source>
        <strain evidence="5 6">RP-3-15</strain>
    </source>
</reference>
<dbReference type="InterPro" id="IPR035965">
    <property type="entry name" value="PAS-like_dom_sf"/>
</dbReference>
<dbReference type="OrthoDB" id="5522855at2"/>
<dbReference type="GO" id="GO:0043565">
    <property type="term" value="F:sequence-specific DNA binding"/>
    <property type="evidence" value="ECO:0007669"/>
    <property type="project" value="InterPro"/>
</dbReference>
<keyword evidence="3" id="KW-0804">Transcription</keyword>
<comment type="caution">
    <text evidence="5">The sequence shown here is derived from an EMBL/GenBank/DDBJ whole genome shotgun (WGS) entry which is preliminary data.</text>
</comment>
<name>A0A4V5P0B7_9SPHI</name>
<evidence type="ECO:0000256" key="1">
    <source>
        <dbReference type="ARBA" id="ARBA00023015"/>
    </source>
</evidence>
<dbReference type="SUPFAM" id="SSF46689">
    <property type="entry name" value="Homeodomain-like"/>
    <property type="match status" value="1"/>
</dbReference>
<keyword evidence="6" id="KW-1185">Reference proteome</keyword>
<accession>A0A4V5P0B7</accession>
<dbReference type="AlphaFoldDB" id="A0A4V5P0B7"/>
<evidence type="ECO:0000259" key="4">
    <source>
        <dbReference type="PROSITE" id="PS01124"/>
    </source>
</evidence>
<dbReference type="Gene3D" id="1.10.10.60">
    <property type="entry name" value="Homeodomain-like"/>
    <property type="match status" value="1"/>
</dbReference>
<evidence type="ECO:0000256" key="3">
    <source>
        <dbReference type="ARBA" id="ARBA00023163"/>
    </source>
</evidence>
<dbReference type="PANTHER" id="PTHR43280">
    <property type="entry name" value="ARAC-FAMILY TRANSCRIPTIONAL REGULATOR"/>
    <property type="match status" value="1"/>
</dbReference>
<dbReference type="Pfam" id="PF12833">
    <property type="entry name" value="HTH_18"/>
    <property type="match status" value="1"/>
</dbReference>
<sequence>MASRFNMFSSVLETDKVNLLSYWDKNLICRFANKEFFKLIDKPSEELIGKTDLKTLLGIAYDLHYPYIKSVLNGHSQNYESEIYLQSGERYSIIATYYPDIEDGQVVGFFAHITNFKQFTAQNQDTELRIPYLNGESKSVQNMIIQNNKIYEVAGYLKSQILSNFPSIEQLADLHFISVSKLMRDFKHAFHTSPYLYYRKLQMEFAEQYIEKTGCSKKQISMMLGFSNPANFTSCFKRYINDRTVEKFNSDFAKDINEKNKILITQFPLAVAMLDKHMNYLVVSKQWAFDFRFTNVELIGQSIFNFFPGTADDMEKVRTKYLNGGITLCGGEYYIHGVADNRVLKCIIRQWYTEAGDLGGLIVYSI</sequence>
<evidence type="ECO:0000256" key="2">
    <source>
        <dbReference type="ARBA" id="ARBA00023125"/>
    </source>
</evidence>
<dbReference type="PROSITE" id="PS01124">
    <property type="entry name" value="HTH_ARAC_FAMILY_2"/>
    <property type="match status" value="1"/>
</dbReference>